<evidence type="ECO:0000313" key="2">
    <source>
        <dbReference type="Proteomes" id="UP000245433"/>
    </source>
</evidence>
<accession>A0A2U1D5Y4</accession>
<comment type="caution">
    <text evidence="1">The sequence shown here is derived from an EMBL/GenBank/DDBJ whole genome shotgun (WGS) entry which is preliminary data.</text>
</comment>
<organism evidence="1 2">
    <name type="scientific">Convivina intestini</name>
    <dbReference type="NCBI Taxonomy" id="1505726"/>
    <lineage>
        <taxon>Bacteria</taxon>
        <taxon>Bacillati</taxon>
        <taxon>Bacillota</taxon>
        <taxon>Bacilli</taxon>
        <taxon>Lactobacillales</taxon>
        <taxon>Lactobacillaceae</taxon>
        <taxon>Convivina</taxon>
    </lineage>
</organism>
<dbReference type="RefSeq" id="WP_089939345.1">
    <property type="nucleotide sequence ID" value="NZ_CAKOEX010000009.1"/>
</dbReference>
<sequence>MELVYYHGLTKEPFTTAKVISDFSGVDIESINRLTRTHKERLKKFGKLHYSLEKVKDKTDLKSVLSKQRSSKIWHYNERQATVLITYLRNTDKVLDFKDALVNAFYEMKQELDKRRVERQVNRLLNIGLAETIKEYLPDDKHAYSNYHRLAFSCTTGMTQAQYKNAYGVDDPQSALDSVQSQRLERVKQHIALYIQDGKEYQDIKRQLLADF</sequence>
<proteinExistence type="predicted"/>
<name>A0A2U1D5Y4_9LACO</name>
<dbReference type="EMBL" id="QEKT01000009">
    <property type="protein sequence ID" value="PVY83093.1"/>
    <property type="molecule type" value="Genomic_DNA"/>
</dbReference>
<dbReference type="AlphaFoldDB" id="A0A2U1D5Y4"/>
<gene>
    <name evidence="1" type="ORF">C7384_10941</name>
</gene>
<dbReference type="OrthoDB" id="2233792at2"/>
<dbReference type="Pfam" id="PF09669">
    <property type="entry name" value="Phage_pRha"/>
    <property type="match status" value="1"/>
</dbReference>
<evidence type="ECO:0000313" key="1">
    <source>
        <dbReference type="EMBL" id="PVY83093.1"/>
    </source>
</evidence>
<reference evidence="1 2" key="1">
    <citation type="submission" date="2018-04" db="EMBL/GenBank/DDBJ databases">
        <title>Genomic Encyclopedia of Type Strains, Phase IV (KMG-IV): sequencing the most valuable type-strain genomes for metagenomic binning, comparative biology and taxonomic classification.</title>
        <authorList>
            <person name="Goeker M."/>
        </authorList>
    </citation>
    <scope>NUCLEOTIDE SEQUENCE [LARGE SCALE GENOMIC DNA]</scope>
    <source>
        <strain evidence="1 2">DSM 28795</strain>
    </source>
</reference>
<dbReference type="Proteomes" id="UP000245433">
    <property type="component" value="Unassembled WGS sequence"/>
</dbReference>
<keyword evidence="2" id="KW-1185">Reference proteome</keyword>
<protein>
    <submittedName>
        <fullName evidence="1">Phage regulator Rha-like protein</fullName>
    </submittedName>
</protein>
<dbReference type="InterPro" id="IPR014054">
    <property type="entry name" value="Phage_regulatory_Rha"/>
</dbReference>